<reference evidence="3 4" key="1">
    <citation type="submission" date="2018-08" db="EMBL/GenBank/DDBJ databases">
        <title>Fibrisoma montanum sp. nov., isolated from Danxia mountain soil.</title>
        <authorList>
            <person name="Huang Y."/>
        </authorList>
    </citation>
    <scope>NUCLEOTIDE SEQUENCE [LARGE SCALE GENOMIC DNA]</scope>
    <source>
        <strain evidence="3 4">HYT19</strain>
    </source>
</reference>
<feature type="transmembrane region" description="Helical" evidence="1">
    <location>
        <begin position="60"/>
        <end position="79"/>
    </location>
</feature>
<dbReference type="Proteomes" id="UP000283523">
    <property type="component" value="Unassembled WGS sequence"/>
</dbReference>
<evidence type="ECO:0000313" key="3">
    <source>
        <dbReference type="EMBL" id="RIV20805.1"/>
    </source>
</evidence>
<keyword evidence="1" id="KW-0472">Membrane</keyword>
<dbReference type="InterPro" id="IPR050640">
    <property type="entry name" value="Bact_2-comp_sensor_kinase"/>
</dbReference>
<keyword evidence="3" id="KW-0418">Kinase</keyword>
<dbReference type="GO" id="GO:0016020">
    <property type="term" value="C:membrane"/>
    <property type="evidence" value="ECO:0007669"/>
    <property type="project" value="InterPro"/>
</dbReference>
<keyword evidence="4" id="KW-1185">Reference proteome</keyword>
<evidence type="ECO:0000259" key="2">
    <source>
        <dbReference type="Pfam" id="PF06580"/>
    </source>
</evidence>
<evidence type="ECO:0000313" key="4">
    <source>
        <dbReference type="Proteomes" id="UP000283523"/>
    </source>
</evidence>
<evidence type="ECO:0000256" key="1">
    <source>
        <dbReference type="SAM" id="Phobius"/>
    </source>
</evidence>
<dbReference type="PANTHER" id="PTHR34220">
    <property type="entry name" value="SENSOR HISTIDINE KINASE YPDA"/>
    <property type="match status" value="1"/>
</dbReference>
<dbReference type="PANTHER" id="PTHR34220:SF7">
    <property type="entry name" value="SENSOR HISTIDINE KINASE YPDA"/>
    <property type="match status" value="1"/>
</dbReference>
<keyword evidence="3" id="KW-0808">Transferase</keyword>
<feature type="transmembrane region" description="Helical" evidence="1">
    <location>
        <begin position="91"/>
        <end position="110"/>
    </location>
</feature>
<dbReference type="Pfam" id="PF06580">
    <property type="entry name" value="His_kinase"/>
    <property type="match status" value="1"/>
</dbReference>
<protein>
    <submittedName>
        <fullName evidence="3">Histidine kinase</fullName>
    </submittedName>
</protein>
<feature type="transmembrane region" description="Helical" evidence="1">
    <location>
        <begin position="130"/>
        <end position="149"/>
    </location>
</feature>
<keyword evidence="1" id="KW-1133">Transmembrane helix</keyword>
<proteinExistence type="predicted"/>
<comment type="caution">
    <text evidence="3">The sequence shown here is derived from an EMBL/GenBank/DDBJ whole genome shotgun (WGS) entry which is preliminary data.</text>
</comment>
<dbReference type="EMBL" id="QXED01000006">
    <property type="protein sequence ID" value="RIV20805.1"/>
    <property type="molecule type" value="Genomic_DNA"/>
</dbReference>
<keyword evidence="1" id="KW-0812">Transmembrane</keyword>
<accession>A0A418M4R6</accession>
<name>A0A418M4R6_9BACT</name>
<dbReference type="OrthoDB" id="927174at2"/>
<sequence length="399" mass="45727">MTVVTNGIQLIRVYPQFIRADTQFMHSPGRMFCRILLNLIIVSMNVFINRALSFFSKPEWWYHVLMMPLLFPLGNYYFIGTRYFDDTRVCVVGTAIIFVLYWISVILLTLTVRRAIQWFPDVRQTLPRSLVMLVLVGLLTVLLAVFNVWVYSLFPLTGVRFSWGAVQPIWALGLVFDVSLCLTLTMLYTYTKWHENQAETELLKREALQHQFDTLKNQINPHFLFNSLNSLSSLIGEDTERAEQFVDQLAKVYRYLLQANTRDLVPLRTELDFITAYINLLQTRHGSSLQVEQAIDPALLDSSLPPLSLQVLVDNAIKHNVMLADKPLCISIRTTPGGQLQVVNNVQRKTRRFETHRSGLTNLMAKYRLLSNTPVSIEQTEVNFGVTLPLLTVSGVLTP</sequence>
<dbReference type="GO" id="GO:0000155">
    <property type="term" value="F:phosphorelay sensor kinase activity"/>
    <property type="evidence" value="ECO:0007669"/>
    <property type="project" value="InterPro"/>
</dbReference>
<feature type="transmembrane region" description="Helical" evidence="1">
    <location>
        <begin position="169"/>
        <end position="190"/>
    </location>
</feature>
<dbReference type="InterPro" id="IPR010559">
    <property type="entry name" value="Sig_transdc_His_kin_internal"/>
</dbReference>
<organism evidence="3 4">
    <name type="scientific">Fibrisoma montanum</name>
    <dbReference type="NCBI Taxonomy" id="2305895"/>
    <lineage>
        <taxon>Bacteria</taxon>
        <taxon>Pseudomonadati</taxon>
        <taxon>Bacteroidota</taxon>
        <taxon>Cytophagia</taxon>
        <taxon>Cytophagales</taxon>
        <taxon>Spirosomataceae</taxon>
        <taxon>Fibrisoma</taxon>
    </lineage>
</organism>
<feature type="transmembrane region" description="Helical" evidence="1">
    <location>
        <begin position="29"/>
        <end position="48"/>
    </location>
</feature>
<dbReference type="AlphaFoldDB" id="A0A418M4R6"/>
<feature type="domain" description="Signal transduction histidine kinase internal region" evidence="2">
    <location>
        <begin position="211"/>
        <end position="288"/>
    </location>
</feature>
<gene>
    <name evidence="3" type="ORF">DYU11_21720</name>
</gene>